<dbReference type="PANTHER" id="PTHR24365">
    <property type="entry name" value="TOLL-LIKE RECEPTOR"/>
    <property type="match status" value="1"/>
</dbReference>
<reference evidence="26" key="2">
    <citation type="submission" date="2025-09" db="UniProtKB">
        <authorList>
            <consortium name="Ensembl"/>
        </authorList>
    </citation>
    <scope>IDENTIFICATION</scope>
</reference>
<dbReference type="GO" id="GO:0043123">
    <property type="term" value="P:positive regulation of canonical NF-kappaB signal transduction"/>
    <property type="evidence" value="ECO:0007669"/>
    <property type="project" value="UniProtKB-ARBA"/>
</dbReference>
<dbReference type="InterPro" id="IPR032675">
    <property type="entry name" value="LRR_dom_sf"/>
</dbReference>
<name>A0A3B3X4N4_9TELE</name>
<dbReference type="GO" id="GO:0046330">
    <property type="term" value="P:positive regulation of JNK cascade"/>
    <property type="evidence" value="ECO:0007669"/>
    <property type="project" value="UniProtKB-ARBA"/>
</dbReference>
<dbReference type="GO" id="GO:0005886">
    <property type="term" value="C:plasma membrane"/>
    <property type="evidence" value="ECO:0007669"/>
    <property type="project" value="UniProtKB-ARBA"/>
</dbReference>
<dbReference type="GO" id="GO:0038187">
    <property type="term" value="F:pattern recognition receptor activity"/>
    <property type="evidence" value="ECO:0007669"/>
    <property type="project" value="UniProtKB-ARBA"/>
</dbReference>
<dbReference type="Pfam" id="PF01582">
    <property type="entry name" value="TIR"/>
    <property type="match status" value="1"/>
</dbReference>
<keyword evidence="7" id="KW-0399">Innate immunity</keyword>
<evidence type="ECO:0000256" key="6">
    <source>
        <dbReference type="ARBA" id="ARBA00022553"/>
    </source>
</evidence>
<dbReference type="Gene3D" id="3.40.50.10140">
    <property type="entry name" value="Toll/interleukin-1 receptor homology (TIR) domain"/>
    <property type="match status" value="1"/>
</dbReference>
<dbReference type="GO" id="GO:0035556">
    <property type="term" value="P:intracellular signal transduction"/>
    <property type="evidence" value="ECO:0007669"/>
    <property type="project" value="UniProtKB-ARBA"/>
</dbReference>
<dbReference type="GO" id="GO:0010008">
    <property type="term" value="C:endosome membrane"/>
    <property type="evidence" value="ECO:0007669"/>
    <property type="project" value="UniProtKB-SubCell"/>
</dbReference>
<evidence type="ECO:0000256" key="5">
    <source>
        <dbReference type="ARBA" id="ARBA00022499"/>
    </source>
</evidence>
<keyword evidence="5" id="KW-1017">Isopeptide bond</keyword>
<dbReference type="RefSeq" id="XP_014865900.1">
    <property type="nucleotide sequence ID" value="XM_015010414.1"/>
</dbReference>
<evidence type="ECO:0000256" key="23">
    <source>
        <dbReference type="ARBA" id="ARBA00072834"/>
    </source>
</evidence>
<evidence type="ECO:0000256" key="4">
    <source>
        <dbReference type="ARBA" id="ARBA00009634"/>
    </source>
</evidence>
<evidence type="ECO:0000256" key="14">
    <source>
        <dbReference type="ARBA" id="ARBA00022843"/>
    </source>
</evidence>
<dbReference type="OrthoDB" id="676979at2759"/>
<dbReference type="SMART" id="SM00369">
    <property type="entry name" value="LRR_TYP"/>
    <property type="match status" value="14"/>
</dbReference>
<dbReference type="SUPFAM" id="SSF52058">
    <property type="entry name" value="L domain-like"/>
    <property type="match status" value="3"/>
</dbReference>
<proteinExistence type="inferred from homology"/>
<protein>
    <recommendedName>
        <fullName evidence="23">Toll-like receptor 3</fullName>
    </recommendedName>
</protein>
<keyword evidence="27" id="KW-1185">Reference proteome</keyword>
<evidence type="ECO:0000256" key="12">
    <source>
        <dbReference type="ARBA" id="ARBA00022753"/>
    </source>
</evidence>
<comment type="similarity">
    <text evidence="4">Belongs to the Toll-like receptor family.</text>
</comment>
<evidence type="ECO:0000256" key="22">
    <source>
        <dbReference type="ARBA" id="ARBA00023198"/>
    </source>
</evidence>
<keyword evidence="17 24" id="KW-1133">Transmembrane helix</keyword>
<evidence type="ECO:0000256" key="10">
    <source>
        <dbReference type="ARBA" id="ARBA00022729"/>
    </source>
</evidence>
<dbReference type="GO" id="GO:0043330">
    <property type="term" value="P:response to exogenous dsRNA"/>
    <property type="evidence" value="ECO:0007669"/>
    <property type="project" value="UniProtKB-ARBA"/>
</dbReference>
<keyword evidence="14" id="KW-0832">Ubl conjugation</keyword>
<evidence type="ECO:0000256" key="21">
    <source>
        <dbReference type="ARBA" id="ARBA00023180"/>
    </source>
</evidence>
<evidence type="ECO:0000256" key="18">
    <source>
        <dbReference type="ARBA" id="ARBA00023136"/>
    </source>
</evidence>
<dbReference type="Pfam" id="PF17968">
    <property type="entry name" value="Tlr3_TMD"/>
    <property type="match status" value="1"/>
</dbReference>
<keyword evidence="16" id="KW-0694">RNA-binding</keyword>
<dbReference type="GO" id="GO:0004888">
    <property type="term" value="F:transmembrane signaling receptor activity"/>
    <property type="evidence" value="ECO:0007669"/>
    <property type="project" value="UniProtKB-ARBA"/>
</dbReference>
<dbReference type="GO" id="GO:0032728">
    <property type="term" value="P:positive regulation of interferon-beta production"/>
    <property type="evidence" value="ECO:0007669"/>
    <property type="project" value="UniProtKB-ARBA"/>
</dbReference>
<dbReference type="InterPro" id="IPR035897">
    <property type="entry name" value="Toll_tir_struct_dom_sf"/>
</dbReference>
<keyword evidence="11" id="KW-0677">Repeat</keyword>
<keyword evidence="18 24" id="KW-0472">Membrane</keyword>
<dbReference type="KEGG" id="pmei:106931968"/>
<evidence type="ECO:0000256" key="19">
    <source>
        <dbReference type="ARBA" id="ARBA00023157"/>
    </source>
</evidence>
<dbReference type="InterPro" id="IPR041015">
    <property type="entry name" value="TLR3_TMD"/>
</dbReference>
<keyword evidence="10" id="KW-0732">Signal</keyword>
<keyword evidence="21" id="KW-0325">Glycoprotein</keyword>
<evidence type="ECO:0000256" key="13">
    <source>
        <dbReference type="ARBA" id="ARBA00022824"/>
    </source>
</evidence>
<dbReference type="GO" id="GO:0005789">
    <property type="term" value="C:endoplasmic reticulum membrane"/>
    <property type="evidence" value="ECO:0007669"/>
    <property type="project" value="UniProtKB-SubCell"/>
</dbReference>
<keyword evidence="12" id="KW-0967">Endosome</keyword>
<comment type="subcellular location">
    <subcellularLocation>
        <location evidence="2">Early endosome</location>
    </subcellularLocation>
    <subcellularLocation>
        <location evidence="1">Endoplasmic reticulum membrane</location>
        <topology evidence="1">Single-pass type I membrane protein</topology>
    </subcellularLocation>
    <subcellularLocation>
        <location evidence="3">Endosome membrane</location>
    </subcellularLocation>
</comment>
<keyword evidence="8" id="KW-0433">Leucine-rich repeat</keyword>
<keyword evidence="9 24" id="KW-0812">Transmembrane</keyword>
<feature type="domain" description="TIR" evidence="25">
    <location>
        <begin position="777"/>
        <end position="918"/>
    </location>
</feature>
<evidence type="ECO:0000256" key="9">
    <source>
        <dbReference type="ARBA" id="ARBA00022692"/>
    </source>
</evidence>
<dbReference type="InterPro" id="IPR003591">
    <property type="entry name" value="Leu-rich_rpt_typical-subtyp"/>
</dbReference>
<keyword evidence="22" id="KW-0395">Inflammatory response</keyword>
<evidence type="ECO:0000256" key="20">
    <source>
        <dbReference type="ARBA" id="ARBA00023170"/>
    </source>
</evidence>
<keyword evidence="6" id="KW-0597">Phosphoprotein</keyword>
<dbReference type="Proteomes" id="UP000261480">
    <property type="component" value="Unplaced"/>
</dbReference>
<evidence type="ECO:0000313" key="26">
    <source>
        <dbReference type="Ensembl" id="ENSPMEP00000009988.1"/>
    </source>
</evidence>
<dbReference type="Gene3D" id="3.80.10.10">
    <property type="entry name" value="Ribonuclease Inhibitor"/>
    <property type="match status" value="1"/>
</dbReference>
<sequence>MSQTETNNPSVFEMLHVARSCIPTWVILVYTITVSPYYGAASLQKTTCSVQDGRADCSHLSLSSVPQDLPSDITVLDMSHNRMTAAPPDSFKRYTGLLHLNISYNSIKTLDERLCRNLPLLQSLNLMHNEVHVLQQENFKYCSKLTWLNMASNRLKLEGEPFFLLQNLKYLDVSMNNLKSVRLGSQPQLPSLETLELKHNNFNTLKSNDFYFLKDSPLHVISLMFSVSLEKLEPGCFKPVPGLRMLFLDGSSKGFMFLSDLCSELSETAISAMFLRNIGLKNLTNKTFSGLKKTNLTLLDLSGNRIGIIEDGSFQSLSELQTLNLTGNSIKHLTQKTFQGLKMLKNLQLTKALVKSQKPTTPVIEDFTFQPLSNLETLMLQNTPFVNITENTFKGLMSLKDLDLSWSNSIFTSKKLSSKFFVSLADSPLRKLNLEGNALVGIEPGTFSCLKSLSILLLDRNYIRQTFSGKELEGLAQLQEIHISNNVQQINLTAETFASVTDLRVLMLGKSLQAETLNQDSSPFRPLSNLTVLDLSNNNIANIRENLLEGLENLRVLKLQHNNLVRLWKMANPGGPVLFLKYTPRLVSFEMDFNGMDEIPREAFRNLNQLRYLSFSNNLLNNLQDSVLDDLTSLKVLRLEKNFITSVRPEVFRTPMSNLSVLVMGKNPFDCTCESILWFATWLNKTNASVPGLRDQYMCNTPILYFNHSIMDFDQLSCKDMAPFQAFYVLNSTIVLMLILTALIYRFHGWRILFYWNILINRTLGFSDAKVEEGREFEYDAYVIHAEEDTRWVERRLVPLENETCRFCLEDRDSVIGMFQADSIVNNMKKSRKILFVVTDRLLNDPWCRRFKAHHALQQVIEASRDSVVLIFLQDVHDYKLSRSLFLRRGMLHQRCVLNWPPQKERIPAFNQKLLIALGMTNRLQE</sequence>
<dbReference type="Ensembl" id="ENSPMET00000016717.1">
    <property type="protein sequence ID" value="ENSPMEP00000009988.1"/>
    <property type="gene ID" value="ENSPMEG00000011889.1"/>
</dbReference>
<dbReference type="STRING" id="48701.ENSPMEP00000009988"/>
<dbReference type="GO" id="GO:0005769">
    <property type="term" value="C:early endosome"/>
    <property type="evidence" value="ECO:0007669"/>
    <property type="project" value="UniProtKB-SubCell"/>
</dbReference>
<dbReference type="SMART" id="SM00255">
    <property type="entry name" value="TIR"/>
    <property type="match status" value="1"/>
</dbReference>
<keyword evidence="13" id="KW-0256">Endoplasmic reticulum</keyword>
<evidence type="ECO:0000256" key="24">
    <source>
        <dbReference type="SAM" id="Phobius"/>
    </source>
</evidence>
<evidence type="ECO:0000256" key="1">
    <source>
        <dbReference type="ARBA" id="ARBA00004115"/>
    </source>
</evidence>
<evidence type="ECO:0000256" key="16">
    <source>
        <dbReference type="ARBA" id="ARBA00022884"/>
    </source>
</evidence>
<dbReference type="GO" id="GO:0051607">
    <property type="term" value="P:defense response to virus"/>
    <property type="evidence" value="ECO:0007669"/>
    <property type="project" value="UniProtKB-ARBA"/>
</dbReference>
<evidence type="ECO:0000256" key="17">
    <source>
        <dbReference type="ARBA" id="ARBA00022989"/>
    </source>
</evidence>
<evidence type="ECO:0000313" key="27">
    <source>
        <dbReference type="Proteomes" id="UP000261480"/>
    </source>
</evidence>
<dbReference type="InterPro" id="IPR000157">
    <property type="entry name" value="TIR_dom"/>
</dbReference>
<keyword evidence="15" id="KW-0391">Immunity</keyword>
<dbReference type="GO" id="GO:0045087">
    <property type="term" value="P:innate immune response"/>
    <property type="evidence" value="ECO:0007669"/>
    <property type="project" value="UniProtKB-KW"/>
</dbReference>
<feature type="transmembrane region" description="Helical" evidence="24">
    <location>
        <begin position="726"/>
        <end position="745"/>
    </location>
</feature>
<dbReference type="CTD" id="7098"/>
<evidence type="ECO:0000259" key="25">
    <source>
        <dbReference type="PROSITE" id="PS50104"/>
    </source>
</evidence>
<evidence type="ECO:0000256" key="15">
    <source>
        <dbReference type="ARBA" id="ARBA00022859"/>
    </source>
</evidence>
<dbReference type="GO" id="GO:0002224">
    <property type="term" value="P:toll-like receptor signaling pathway"/>
    <property type="evidence" value="ECO:0007669"/>
    <property type="project" value="TreeGrafter"/>
</dbReference>
<dbReference type="SMART" id="SM00365">
    <property type="entry name" value="LRR_SD22"/>
    <property type="match status" value="6"/>
</dbReference>
<dbReference type="PROSITE" id="PS51450">
    <property type="entry name" value="LRR"/>
    <property type="match status" value="3"/>
</dbReference>
<dbReference type="GO" id="GO:0032722">
    <property type="term" value="P:positive regulation of chemokine production"/>
    <property type="evidence" value="ECO:0007669"/>
    <property type="project" value="UniProtKB-ARBA"/>
</dbReference>
<dbReference type="GeneID" id="106931968"/>
<keyword evidence="19" id="KW-1015">Disulfide bond</keyword>
<dbReference type="InterPro" id="IPR001611">
    <property type="entry name" value="Leu-rich_rpt"/>
</dbReference>
<dbReference type="PROSITE" id="PS50104">
    <property type="entry name" value="TIR"/>
    <property type="match status" value="1"/>
</dbReference>
<dbReference type="InterPro" id="IPR000483">
    <property type="entry name" value="Cys-rich_flank_reg_C"/>
</dbReference>
<reference evidence="26" key="1">
    <citation type="submission" date="2025-08" db="UniProtKB">
        <authorList>
            <consortium name="Ensembl"/>
        </authorList>
    </citation>
    <scope>IDENTIFICATION</scope>
</reference>
<dbReference type="FunFam" id="3.80.10.10:FF:000137">
    <property type="entry name" value="Toll-like receptor 3"/>
    <property type="match status" value="1"/>
</dbReference>
<dbReference type="PANTHER" id="PTHR24365:SF524">
    <property type="entry name" value="TOLL-LIKE RECEPTOR 3"/>
    <property type="match status" value="1"/>
</dbReference>
<dbReference type="SUPFAM" id="SSF52200">
    <property type="entry name" value="Toll/Interleukin receptor TIR domain"/>
    <property type="match status" value="1"/>
</dbReference>
<evidence type="ECO:0000256" key="3">
    <source>
        <dbReference type="ARBA" id="ARBA00004608"/>
    </source>
</evidence>
<dbReference type="AlphaFoldDB" id="A0A3B3X4N4"/>
<evidence type="ECO:0000256" key="2">
    <source>
        <dbReference type="ARBA" id="ARBA00004412"/>
    </source>
</evidence>
<dbReference type="Pfam" id="PF13855">
    <property type="entry name" value="LRR_8"/>
    <property type="match status" value="6"/>
</dbReference>
<dbReference type="GO" id="GO:0090594">
    <property type="term" value="P:inflammatory response to wounding"/>
    <property type="evidence" value="ECO:0007669"/>
    <property type="project" value="UniProtKB-ARBA"/>
</dbReference>
<dbReference type="FunFam" id="3.40.50.10140:FF:000008">
    <property type="entry name" value="Toll-like receptor 3"/>
    <property type="match status" value="1"/>
</dbReference>
<organism evidence="26 27">
    <name type="scientific">Poecilia mexicana</name>
    <dbReference type="NCBI Taxonomy" id="48701"/>
    <lineage>
        <taxon>Eukaryota</taxon>
        <taxon>Metazoa</taxon>
        <taxon>Chordata</taxon>
        <taxon>Craniata</taxon>
        <taxon>Vertebrata</taxon>
        <taxon>Euteleostomi</taxon>
        <taxon>Actinopterygii</taxon>
        <taxon>Neopterygii</taxon>
        <taxon>Teleostei</taxon>
        <taxon>Neoteleostei</taxon>
        <taxon>Acanthomorphata</taxon>
        <taxon>Ovalentaria</taxon>
        <taxon>Atherinomorphae</taxon>
        <taxon>Cyprinodontiformes</taxon>
        <taxon>Poeciliidae</taxon>
        <taxon>Poeciliinae</taxon>
        <taxon>Poecilia</taxon>
    </lineage>
</organism>
<evidence type="ECO:0000256" key="11">
    <source>
        <dbReference type="ARBA" id="ARBA00022737"/>
    </source>
</evidence>
<dbReference type="GO" id="GO:0003723">
    <property type="term" value="F:RNA binding"/>
    <property type="evidence" value="ECO:0007669"/>
    <property type="project" value="UniProtKB-KW"/>
</dbReference>
<keyword evidence="20" id="KW-0675">Receptor</keyword>
<evidence type="ECO:0000256" key="7">
    <source>
        <dbReference type="ARBA" id="ARBA00022588"/>
    </source>
</evidence>
<dbReference type="SMART" id="SM00082">
    <property type="entry name" value="LRRCT"/>
    <property type="match status" value="1"/>
</dbReference>
<accession>A0A3B3X4N4</accession>
<evidence type="ECO:0000256" key="8">
    <source>
        <dbReference type="ARBA" id="ARBA00022614"/>
    </source>
</evidence>
<dbReference type="GO" id="GO:0032755">
    <property type="term" value="P:positive regulation of interleukin-6 production"/>
    <property type="evidence" value="ECO:0007669"/>
    <property type="project" value="UniProtKB-ARBA"/>
</dbReference>